<evidence type="ECO:0000313" key="1">
    <source>
        <dbReference type="EMBL" id="AXU41604.1"/>
    </source>
</evidence>
<accession>A0A346TPU4</accession>
<proteinExistence type="predicted"/>
<evidence type="ECO:0000313" key="2">
    <source>
        <dbReference type="Proteomes" id="UP000503448"/>
    </source>
</evidence>
<dbReference type="EMBL" id="MH320559">
    <property type="protein sequence ID" value="AXU41604.1"/>
    <property type="molecule type" value="Genomic_DNA"/>
</dbReference>
<dbReference type="GeneID" id="65102254"/>
<keyword evidence="2" id="KW-1185">Reference proteome</keyword>
<protein>
    <submittedName>
        <fullName evidence="1">ORF6</fullName>
    </submittedName>
</protein>
<dbReference type="Proteomes" id="UP000503448">
    <property type="component" value="Segment"/>
</dbReference>
<dbReference type="RefSeq" id="YP_010087007.1">
    <property type="nucleotide sequence ID" value="NC_055502.1"/>
</dbReference>
<name>A0A346TPU4_9ABAC</name>
<organism evidence="1 2">
    <name type="scientific">Spodoptera eridania nucleopolyhedrovirus</name>
    <dbReference type="NCBI Taxonomy" id="2315721"/>
    <lineage>
        <taxon>Viruses</taxon>
        <taxon>Viruses incertae sedis</taxon>
        <taxon>Naldaviricetes</taxon>
        <taxon>Lefavirales</taxon>
        <taxon>Baculoviridae</taxon>
        <taxon>Alphabaculovirus</taxon>
        <taxon>Alphabaculovirus speridaniae</taxon>
    </lineage>
</organism>
<reference evidence="1 2" key="1">
    <citation type="submission" date="2018-05" db="EMBL/GenBank/DDBJ databases">
        <title>The complete genome sequence of an alphabaculovirus isolated from the southern armyworm, Spodoptera eridania.</title>
        <authorList>
            <person name="Harrison R.L."/>
            <person name="Rowley D.L."/>
        </authorList>
    </citation>
    <scope>NUCLEOTIDE SEQUENCE [LARGE SCALE GENOMIC DNA]</scope>
    <source>
        <strain evidence="1">251</strain>
    </source>
</reference>
<sequence length="68" mass="7973">MLNNLELKCNFDDAVIYQAGSPPLARSIIFRISHEAPYRGCTFLQYKKIGSHTRTDIQWKISNRRLLY</sequence>
<dbReference type="KEGG" id="vg:65102254"/>